<sequence>MSASTYFVSEAAVRNLKQRAERRVSGVRSAHMSEVVAAALGFRTHAALRAALGGRATAEASKPSNARAIQRLRQLGYNAPDDLHLLPELDRSYSPFKTYPLRKQRGVRWNAWRNLMVAAINAGLEQRLFGLSPGEDWWAGADPTNGGGVRGLYRFTFDGLPATAAVAAISGDELAIHVLLDPRNEQVEADFNDGLDDGAACAHGWLERRLGAWIQDGGEEFSCKRAVQARVAAVVIEPHGYADQGSFIL</sequence>
<reference evidence="1 2" key="1">
    <citation type="submission" date="2015-10" db="EMBL/GenBank/DDBJ databases">
        <title>Genome sequencing and analysis of members of genus Stenotrophomonas.</title>
        <authorList>
            <person name="Patil P.P."/>
            <person name="Midha S."/>
            <person name="Patil P.B."/>
        </authorList>
    </citation>
    <scope>NUCLEOTIDE SEQUENCE [LARGE SCALE GENOMIC DNA]</scope>
    <source>
        <strain evidence="1 2">JCM 9942</strain>
    </source>
</reference>
<dbReference type="AlphaFoldDB" id="A0A0R0AHR2"/>
<dbReference type="EMBL" id="LLXS01000006">
    <property type="protein sequence ID" value="KRG44672.1"/>
    <property type="molecule type" value="Genomic_DNA"/>
</dbReference>
<gene>
    <name evidence="1" type="ORF">ARC78_04280</name>
</gene>
<dbReference type="RefSeq" id="WP_054660124.1">
    <property type="nucleotide sequence ID" value="NZ_BAZI01000303.1"/>
</dbReference>
<dbReference type="Proteomes" id="UP000050836">
    <property type="component" value="Unassembled WGS sequence"/>
</dbReference>
<evidence type="ECO:0000313" key="1">
    <source>
        <dbReference type="EMBL" id="KRG44672.1"/>
    </source>
</evidence>
<keyword evidence="2" id="KW-1185">Reference proteome</keyword>
<organism evidence="1 2">
    <name type="scientific">Stenotrophomonas pictorum JCM 9942</name>
    <dbReference type="NCBI Taxonomy" id="1236960"/>
    <lineage>
        <taxon>Bacteria</taxon>
        <taxon>Pseudomonadati</taxon>
        <taxon>Pseudomonadota</taxon>
        <taxon>Gammaproteobacteria</taxon>
        <taxon>Lysobacterales</taxon>
        <taxon>Lysobacteraceae</taxon>
        <taxon>Stenotrophomonas</taxon>
    </lineage>
</organism>
<dbReference type="OrthoDB" id="7068128at2"/>
<evidence type="ECO:0000313" key="2">
    <source>
        <dbReference type="Proteomes" id="UP000050836"/>
    </source>
</evidence>
<comment type="caution">
    <text evidence="1">The sequence shown here is derived from an EMBL/GenBank/DDBJ whole genome shotgun (WGS) entry which is preliminary data.</text>
</comment>
<accession>A0A0R0AHR2</accession>
<protein>
    <submittedName>
        <fullName evidence="1">Uncharacterized protein</fullName>
    </submittedName>
</protein>
<proteinExistence type="predicted"/>
<name>A0A0R0AHR2_9GAMM</name>